<proteinExistence type="predicted"/>
<dbReference type="EMBL" id="JAAIUW010000007">
    <property type="protein sequence ID" value="KAF7823486.1"/>
    <property type="molecule type" value="Genomic_DNA"/>
</dbReference>
<keyword evidence="2" id="KW-1185">Reference proteome</keyword>
<organism evidence="1 2">
    <name type="scientific">Senna tora</name>
    <dbReference type="NCBI Taxonomy" id="362788"/>
    <lineage>
        <taxon>Eukaryota</taxon>
        <taxon>Viridiplantae</taxon>
        <taxon>Streptophyta</taxon>
        <taxon>Embryophyta</taxon>
        <taxon>Tracheophyta</taxon>
        <taxon>Spermatophyta</taxon>
        <taxon>Magnoliopsida</taxon>
        <taxon>eudicotyledons</taxon>
        <taxon>Gunneridae</taxon>
        <taxon>Pentapetalae</taxon>
        <taxon>rosids</taxon>
        <taxon>fabids</taxon>
        <taxon>Fabales</taxon>
        <taxon>Fabaceae</taxon>
        <taxon>Caesalpinioideae</taxon>
        <taxon>Cassia clade</taxon>
        <taxon>Senna</taxon>
    </lineage>
</organism>
<protein>
    <submittedName>
        <fullName evidence="1">Uncharacterized protein</fullName>
    </submittedName>
</protein>
<comment type="caution">
    <text evidence="1">The sequence shown here is derived from an EMBL/GenBank/DDBJ whole genome shotgun (WGS) entry which is preliminary data.</text>
</comment>
<gene>
    <name evidence="1" type="ORF">G2W53_021630</name>
</gene>
<dbReference type="Proteomes" id="UP000634136">
    <property type="component" value="Unassembled WGS sequence"/>
</dbReference>
<dbReference type="AlphaFoldDB" id="A0A834TM39"/>
<evidence type="ECO:0000313" key="2">
    <source>
        <dbReference type="Proteomes" id="UP000634136"/>
    </source>
</evidence>
<accession>A0A834TM39</accession>
<reference evidence="1" key="1">
    <citation type="submission" date="2020-09" db="EMBL/GenBank/DDBJ databases">
        <title>Genome-Enabled Discovery of Anthraquinone Biosynthesis in Senna tora.</title>
        <authorList>
            <person name="Kang S.-H."/>
            <person name="Pandey R.P."/>
            <person name="Lee C.-M."/>
            <person name="Sim J.-S."/>
            <person name="Jeong J.-T."/>
            <person name="Choi B.-S."/>
            <person name="Jung M."/>
            <person name="Ginzburg D."/>
            <person name="Zhao K."/>
            <person name="Won S.Y."/>
            <person name="Oh T.-J."/>
            <person name="Yu Y."/>
            <person name="Kim N.-H."/>
            <person name="Lee O.R."/>
            <person name="Lee T.-H."/>
            <person name="Bashyal P."/>
            <person name="Kim T.-S."/>
            <person name="Lee W.-H."/>
            <person name="Kawkins C."/>
            <person name="Kim C.-K."/>
            <person name="Kim J.S."/>
            <person name="Ahn B.O."/>
            <person name="Rhee S.Y."/>
            <person name="Sohng J.K."/>
        </authorList>
    </citation>
    <scope>NUCLEOTIDE SEQUENCE</scope>
    <source>
        <tissue evidence="1">Leaf</tissue>
    </source>
</reference>
<name>A0A834TM39_9FABA</name>
<evidence type="ECO:0000313" key="1">
    <source>
        <dbReference type="EMBL" id="KAF7823486.1"/>
    </source>
</evidence>
<sequence>MIDHARLMELPRCSKLFFDGGLGFYNGVQRSLYSRLQRFSTLMG</sequence>